<accession>A0A0F9PSH0</accession>
<evidence type="ECO:0000313" key="1">
    <source>
        <dbReference type="EMBL" id="KKM96107.1"/>
    </source>
</evidence>
<sequence length="81" mass="7985">PAELTTASALSPNASFLADGKLVAALAQATGLSPDAIMSGGAVLEAALAQATALSPDAVMLGEGGGAAFPYIIFARRRKGR</sequence>
<reference evidence="1" key="1">
    <citation type="journal article" date="2015" name="Nature">
        <title>Complex archaea that bridge the gap between prokaryotes and eukaryotes.</title>
        <authorList>
            <person name="Spang A."/>
            <person name="Saw J.H."/>
            <person name="Jorgensen S.L."/>
            <person name="Zaremba-Niedzwiedzka K."/>
            <person name="Martijn J."/>
            <person name="Lind A.E."/>
            <person name="van Eijk R."/>
            <person name="Schleper C."/>
            <person name="Guy L."/>
            <person name="Ettema T.J."/>
        </authorList>
    </citation>
    <scope>NUCLEOTIDE SEQUENCE</scope>
</reference>
<gene>
    <name evidence="1" type="ORF">LCGC14_1181520</name>
</gene>
<name>A0A0F9PSH0_9ZZZZ</name>
<dbReference type="EMBL" id="LAZR01005924">
    <property type="protein sequence ID" value="KKM96107.1"/>
    <property type="molecule type" value="Genomic_DNA"/>
</dbReference>
<proteinExistence type="predicted"/>
<dbReference type="AlphaFoldDB" id="A0A0F9PSH0"/>
<comment type="caution">
    <text evidence="1">The sequence shown here is derived from an EMBL/GenBank/DDBJ whole genome shotgun (WGS) entry which is preliminary data.</text>
</comment>
<protein>
    <submittedName>
        <fullName evidence="1">Uncharacterized protein</fullName>
    </submittedName>
</protein>
<organism evidence="1">
    <name type="scientific">marine sediment metagenome</name>
    <dbReference type="NCBI Taxonomy" id="412755"/>
    <lineage>
        <taxon>unclassified sequences</taxon>
        <taxon>metagenomes</taxon>
        <taxon>ecological metagenomes</taxon>
    </lineage>
</organism>
<feature type="non-terminal residue" evidence="1">
    <location>
        <position position="1"/>
    </location>
</feature>